<accession>A0A9D0ZY12</accession>
<comment type="caution">
    <text evidence="3">The sequence shown here is derived from an EMBL/GenBank/DDBJ whole genome shotgun (WGS) entry which is preliminary data.</text>
</comment>
<evidence type="ECO:0000313" key="4">
    <source>
        <dbReference type="Proteomes" id="UP000886886"/>
    </source>
</evidence>
<dbReference type="AlphaFoldDB" id="A0A9D0ZY12"/>
<dbReference type="EMBL" id="DVFT01000152">
    <property type="protein sequence ID" value="HIQ96930.1"/>
    <property type="molecule type" value="Genomic_DNA"/>
</dbReference>
<sequence length="946" mass="109350">MSGTWIWLESVKEQENQRGCFAAFFKKGEGSGETILKISASTRYTAYLNGKEIGRGPIRSDRKTGYYDCYCLEPELLEENMLAVHVWSYGWSTYQSLAAPGGLWFEIWKGEELLQASGKNTLGALDLGHQWNAPKRNVNLGFGDYYDGEKFESRWMERKEFCEGFPKAKEIPPVFEKLEENPLKDFETIDVYPNSVEALQTVKKGCQQLTVNTRRAFFGDRRDADETIFSGFLGFCLESPEDVEGRIVFPNRTWNGLLGDFRIDGRLYSVSNADRDIPVTLKKGCQFFLMQLSGKFDDLYCHIEFIFPRKLRLCSLESGEIFVAGPTQRILPVLDGRSRIYGGLKEFNRMEEETEAHKKIFQAVSYENVKECCQREGISLQFVDPSDYGWNQYLLSLARTAQVLEEQNLSNDNLGILWNNHRDTVLPLPGGDLGKRLILDFGDIYVGNFEFLIQAPAGTVMDGYCYENQYSGEVDYTIGLNNGFRYRCKEGWQKYSVMARMGARFCMLTFYGTEGEVRIRDFHIRHRGYAGAGEGSFQSQDEQLNRIFEMCRHTHRLCMEDSFTDCPTYEQAFWIGDAQLTSRINTYISGDYELIRRNLELAVTAGENTKLYNALTPTDWNTNIPMWTMNWIISIGQYLEVTGEEAILEKLYPKVKEVLDYYEGLILEDGAFLISSWNMMDWADMDIDNEAVVTGQQGILGYCFGLAAQFAERLGDEKAEKHFLEVRERLLKFVDWKLWDQEKQCFLDGWMPGKGFSATKSIQTHVFLYLYDAILSEEKRKKTESYLIDPPDDFVKAGSPFMLYYYYECLIRLGREESVLEDIKERWGEMLHYDSTTCWEVFPGFYENSRTRSYCHSWSASPVIFMLEQTLGLQREGEGFQKIRVKEPVGGGGWCRGSMPTPYGRIKAQWERKKKRYTLWLPDAIEADISRLPGWQVEIQNIQTRF</sequence>
<feature type="domain" description="Alpha-L-rhamnosidase six-hairpin glycosidase" evidence="1">
    <location>
        <begin position="535"/>
        <end position="868"/>
    </location>
</feature>
<name>A0A9D0ZY12_9FIRM</name>
<dbReference type="Gene3D" id="2.60.120.260">
    <property type="entry name" value="Galactose-binding domain-like"/>
    <property type="match status" value="3"/>
</dbReference>
<evidence type="ECO:0008006" key="5">
    <source>
        <dbReference type="Google" id="ProtNLM"/>
    </source>
</evidence>
<gene>
    <name evidence="3" type="ORF">IAB26_10235</name>
</gene>
<evidence type="ECO:0000259" key="2">
    <source>
        <dbReference type="Pfam" id="PF17390"/>
    </source>
</evidence>
<feature type="domain" description="Alpha-L-rhamnosidase C-terminal" evidence="2">
    <location>
        <begin position="872"/>
        <end position="919"/>
    </location>
</feature>
<dbReference type="InterPro" id="IPR035398">
    <property type="entry name" value="Bac_rhamnosid_C"/>
</dbReference>
<protein>
    <recommendedName>
        <fullName evidence="5">Alpha-L-rhamnosidase</fullName>
    </recommendedName>
</protein>
<dbReference type="Pfam" id="PF17389">
    <property type="entry name" value="Bac_rhamnosid6H"/>
    <property type="match status" value="1"/>
</dbReference>
<evidence type="ECO:0000313" key="3">
    <source>
        <dbReference type="EMBL" id="HIQ96930.1"/>
    </source>
</evidence>
<dbReference type="SUPFAM" id="SSF48208">
    <property type="entry name" value="Six-hairpin glycosidases"/>
    <property type="match status" value="1"/>
</dbReference>
<dbReference type="Pfam" id="PF17390">
    <property type="entry name" value="Bac_rhamnosid_C"/>
    <property type="match status" value="1"/>
</dbReference>
<reference evidence="3" key="2">
    <citation type="journal article" date="2021" name="PeerJ">
        <title>Extensive microbial diversity within the chicken gut microbiome revealed by metagenomics and culture.</title>
        <authorList>
            <person name="Gilroy R."/>
            <person name="Ravi A."/>
            <person name="Getino M."/>
            <person name="Pursley I."/>
            <person name="Horton D.L."/>
            <person name="Alikhan N.F."/>
            <person name="Baker D."/>
            <person name="Gharbi K."/>
            <person name="Hall N."/>
            <person name="Watson M."/>
            <person name="Adriaenssens E.M."/>
            <person name="Foster-Nyarko E."/>
            <person name="Jarju S."/>
            <person name="Secka A."/>
            <person name="Antonio M."/>
            <person name="Oren A."/>
            <person name="Chaudhuri R.R."/>
            <person name="La Ragione R."/>
            <person name="Hildebrand F."/>
            <person name="Pallen M.J."/>
        </authorList>
    </citation>
    <scope>NUCLEOTIDE SEQUENCE</scope>
    <source>
        <strain evidence="3">ChiSjej3B21-11622</strain>
    </source>
</reference>
<evidence type="ECO:0000259" key="1">
    <source>
        <dbReference type="Pfam" id="PF17389"/>
    </source>
</evidence>
<dbReference type="InterPro" id="IPR008928">
    <property type="entry name" value="6-hairpin_glycosidase_sf"/>
</dbReference>
<dbReference type="InterPro" id="IPR012341">
    <property type="entry name" value="6hp_glycosidase-like_sf"/>
</dbReference>
<feature type="non-terminal residue" evidence="3">
    <location>
        <position position="946"/>
    </location>
</feature>
<dbReference type="Gene3D" id="1.50.10.10">
    <property type="match status" value="1"/>
</dbReference>
<dbReference type="GO" id="GO:0005975">
    <property type="term" value="P:carbohydrate metabolic process"/>
    <property type="evidence" value="ECO:0007669"/>
    <property type="project" value="InterPro"/>
</dbReference>
<dbReference type="PANTHER" id="PTHR34987">
    <property type="entry name" value="C, PUTATIVE (AFU_ORTHOLOGUE AFUA_3G02880)-RELATED"/>
    <property type="match status" value="1"/>
</dbReference>
<dbReference type="Proteomes" id="UP000886886">
    <property type="component" value="Unassembled WGS sequence"/>
</dbReference>
<organism evidence="3 4">
    <name type="scientific">Candidatus Limivivens merdigallinarum</name>
    <dbReference type="NCBI Taxonomy" id="2840859"/>
    <lineage>
        <taxon>Bacteria</taxon>
        <taxon>Bacillati</taxon>
        <taxon>Bacillota</taxon>
        <taxon>Clostridia</taxon>
        <taxon>Lachnospirales</taxon>
        <taxon>Lachnospiraceae</taxon>
        <taxon>Lachnospiraceae incertae sedis</taxon>
        <taxon>Candidatus Limivivens</taxon>
    </lineage>
</organism>
<reference evidence="3" key="1">
    <citation type="submission" date="2020-10" db="EMBL/GenBank/DDBJ databases">
        <authorList>
            <person name="Gilroy R."/>
        </authorList>
    </citation>
    <scope>NUCLEOTIDE SEQUENCE</scope>
    <source>
        <strain evidence="3">ChiSjej3B21-11622</strain>
    </source>
</reference>
<dbReference type="PANTHER" id="PTHR34987:SF2">
    <property type="entry name" value="B, PUTATIVE (AFU_ORTHOLOGUE AFUA_7G05040)-RELATED"/>
    <property type="match status" value="1"/>
</dbReference>
<dbReference type="InterPro" id="IPR035396">
    <property type="entry name" value="Bac_rhamnosid6H"/>
</dbReference>
<dbReference type="Gene3D" id="2.60.420.10">
    <property type="entry name" value="Maltose phosphorylase, domain 3"/>
    <property type="match status" value="1"/>
</dbReference>
<proteinExistence type="predicted"/>